<evidence type="ECO:0000313" key="3">
    <source>
        <dbReference type="Proteomes" id="UP000216779"/>
    </source>
</evidence>
<feature type="non-terminal residue" evidence="2">
    <location>
        <position position="98"/>
    </location>
</feature>
<reference evidence="2 3" key="1">
    <citation type="submission" date="2017-03" db="EMBL/GenBank/DDBJ databases">
        <title>Lifting the veil on microbial sulfur biogeochemistry in mining wastewaters.</title>
        <authorList>
            <person name="Kantor R.S."/>
            <person name="Colenbrander Nelson T."/>
            <person name="Marshall S."/>
            <person name="Bennett D."/>
            <person name="Apte S."/>
            <person name="Camacho D."/>
            <person name="Thomas B.C."/>
            <person name="Warren L.A."/>
            <person name="Banfield J.F."/>
        </authorList>
    </citation>
    <scope>NUCLEOTIDE SEQUENCE [LARGE SCALE GENOMIC DNA]</scope>
    <source>
        <strain evidence="2">21-59-9</strain>
    </source>
</reference>
<name>A0A257SHR8_9PROT</name>
<gene>
    <name evidence="2" type="ORF">B7Z70_14405</name>
</gene>
<comment type="caution">
    <text evidence="2">The sequence shown here is derived from an EMBL/GenBank/DDBJ whole genome shotgun (WGS) entry which is preliminary data.</text>
</comment>
<dbReference type="Proteomes" id="UP000216779">
    <property type="component" value="Unassembled WGS sequence"/>
</dbReference>
<dbReference type="EMBL" id="NCBC01000813">
    <property type="protein sequence ID" value="OYV72707.1"/>
    <property type="molecule type" value="Genomic_DNA"/>
</dbReference>
<feature type="region of interest" description="Disordered" evidence="1">
    <location>
        <begin position="1"/>
        <end position="21"/>
    </location>
</feature>
<dbReference type="AlphaFoldDB" id="A0A257SHR8"/>
<proteinExistence type="predicted"/>
<organism evidence="2 3">
    <name type="scientific">Acidithiobacillus ferrivorans</name>
    <dbReference type="NCBI Taxonomy" id="160808"/>
    <lineage>
        <taxon>Bacteria</taxon>
        <taxon>Pseudomonadati</taxon>
        <taxon>Pseudomonadota</taxon>
        <taxon>Acidithiobacillia</taxon>
        <taxon>Acidithiobacillales</taxon>
        <taxon>Acidithiobacillaceae</taxon>
        <taxon>Acidithiobacillus</taxon>
    </lineage>
</organism>
<evidence type="ECO:0000256" key="1">
    <source>
        <dbReference type="SAM" id="MobiDB-lite"/>
    </source>
</evidence>
<accession>A0A257SHR8</accession>
<sequence>MPPWEIVDYEPSPKEGASDVGESPLRDYANRLFSGWALLPLDTAKEGLTFLQRAQRVLTVILEGEEGQDRSSYLLAVDPATQTLQLRLPEPPSRWARW</sequence>
<protein>
    <submittedName>
        <fullName evidence="2">Uncharacterized protein</fullName>
    </submittedName>
</protein>
<evidence type="ECO:0000313" key="2">
    <source>
        <dbReference type="EMBL" id="OYV72707.1"/>
    </source>
</evidence>